<protein>
    <submittedName>
        <fullName evidence="2">Baseplate assembly protein</fullName>
    </submittedName>
</protein>
<sequence length="1059" mass="114783">MRPSPCCARCGSACSPSTPCGCGETTPTTPAPIHNRAGLPSLAYRVGTHSSFFETMISKLATTTLEDGQRPLDALTTRDRSDFSIALLDGWATVADLLSFYQERIANEGYLRTATERRSVLELARLVGYTLRPGVASSVYLAYTLDDNQIEPTVIAAGARSQSLPGPGENPQSFETSEDLDARREWNNLQVRMTRPQNITLETSLLIDRVVVSDTVNGLRAGDPLMLLFAEDGSLAAVRNIRATTAPSADGKSTILLDPVPEEVALTIGLLIATAAAMPTHLPKADVPTARVILGSAEVLSSVLLDPAITDPRDWAYEIQSYDWESDIDDDVQALIDTLRDDVNDLLEVPAPPPPPPVPASPDRFVKDLLKPRVLQARNSLQLRRDLGRAFARGADSAPQMLLNFAPPLRDTYYRAWSGASENLVQAELVGVFVLKTSASLFGANVPKLVTVTNGNVPPQDQWVEWTLQGETKDGLYLDQMHTEVTAPGYAIVRRMERSEPLTRVYRIQQATTTPRTAYGISGKSTHLKFDREWWEARVPDPGSGWPNDMPVLRATQVWAQSVPLSLVEEPITDVIGSPPDDPANLTIELAALHKELPSGRWVIVHGERSDIEGVKGVKAAELMMVSSLVHGYDAHLPGDKIHTTLQLATRSAFRYKRDTVTVFGNVVRATHGETRQELLGSGDATQALQSFTLKQPPLTFVSAPTAAGAESTLYVYVDDVRWHETGSLAWLGPKDRGFVTRTDDAGATHITFGDGEHGARLPTGVQNVRAVYRSGIGAPGNVKAEQISLLATRPLGVKAVINPLRASGGADREDRDLARSNAPLAVMALDRLVSVRDYADFTRTFAGIAKATSQRVSDGQQEQLLLTIAGVDDTPIDLTGDLYRNLLAALRDLGDPDLPLRVLPRELLTLVLQAKVALLPDFDWEPVAATVRSTLLDRFGFHQRALGQSARLAEVISVIQGVRGVAYVDVDAFGAVPEKRSQADGTRQLVTQGDVTSAVTAILHTEQMKGRRRGGLARQLPPDVIAFPGGHDRGVLRPAELAIFTAAVADTLILNPLS</sequence>
<evidence type="ECO:0000313" key="2">
    <source>
        <dbReference type="EMBL" id="MEK8033512.1"/>
    </source>
</evidence>
<evidence type="ECO:0000256" key="1">
    <source>
        <dbReference type="SAM" id="MobiDB-lite"/>
    </source>
</evidence>
<keyword evidence="3" id="KW-1185">Reference proteome</keyword>
<comment type="caution">
    <text evidence="2">The sequence shown here is derived from an EMBL/GenBank/DDBJ whole genome shotgun (WGS) entry which is preliminary data.</text>
</comment>
<dbReference type="InterPro" id="IPR011749">
    <property type="entry name" value="CHP02243"/>
</dbReference>
<feature type="region of interest" description="Disordered" evidence="1">
    <location>
        <begin position="160"/>
        <end position="179"/>
    </location>
</feature>
<reference evidence="2 3" key="1">
    <citation type="submission" date="2024-04" db="EMBL/GenBank/DDBJ databases">
        <title>Novel species of the genus Ideonella isolated from streams.</title>
        <authorList>
            <person name="Lu H."/>
        </authorList>
    </citation>
    <scope>NUCLEOTIDE SEQUENCE [LARGE SCALE GENOMIC DNA]</scope>
    <source>
        <strain evidence="2 3">DXS29W</strain>
    </source>
</reference>
<dbReference type="Proteomes" id="UP001371218">
    <property type="component" value="Unassembled WGS sequence"/>
</dbReference>
<accession>A0ABU9BXE5</accession>
<name>A0ABU9BXE5_9BURK</name>
<gene>
    <name evidence="2" type="ORF">AACH06_22045</name>
</gene>
<feature type="compositionally biased region" description="Polar residues" evidence="1">
    <location>
        <begin position="160"/>
        <end position="175"/>
    </location>
</feature>
<dbReference type="RefSeq" id="WP_341427932.1">
    <property type="nucleotide sequence ID" value="NZ_JBBUTG010000016.1"/>
</dbReference>
<dbReference type="NCBIfam" id="TIGR02243">
    <property type="entry name" value="putative baseplate assembly protein"/>
    <property type="match status" value="1"/>
</dbReference>
<evidence type="ECO:0000313" key="3">
    <source>
        <dbReference type="Proteomes" id="UP001371218"/>
    </source>
</evidence>
<organism evidence="2 3">
    <name type="scientific">Ideonella lacteola</name>
    <dbReference type="NCBI Taxonomy" id="2984193"/>
    <lineage>
        <taxon>Bacteria</taxon>
        <taxon>Pseudomonadati</taxon>
        <taxon>Pseudomonadota</taxon>
        <taxon>Betaproteobacteria</taxon>
        <taxon>Burkholderiales</taxon>
        <taxon>Sphaerotilaceae</taxon>
        <taxon>Ideonella</taxon>
    </lineage>
</organism>
<proteinExistence type="predicted"/>
<dbReference type="EMBL" id="JBBUTG010000016">
    <property type="protein sequence ID" value="MEK8033512.1"/>
    <property type="molecule type" value="Genomic_DNA"/>
</dbReference>